<dbReference type="Pfam" id="PF00147">
    <property type="entry name" value="Fibrinogen_C"/>
    <property type="match status" value="1"/>
</dbReference>
<dbReference type="OrthoDB" id="6275059at2759"/>
<organism evidence="6 7">
    <name type="scientific">Mytilus coruscus</name>
    <name type="common">Sea mussel</name>
    <dbReference type="NCBI Taxonomy" id="42192"/>
    <lineage>
        <taxon>Eukaryota</taxon>
        <taxon>Metazoa</taxon>
        <taxon>Spiralia</taxon>
        <taxon>Lophotrochozoa</taxon>
        <taxon>Mollusca</taxon>
        <taxon>Bivalvia</taxon>
        <taxon>Autobranchia</taxon>
        <taxon>Pteriomorphia</taxon>
        <taxon>Mytilida</taxon>
        <taxon>Mytiloidea</taxon>
        <taxon>Mytilidae</taxon>
        <taxon>Mytilinae</taxon>
        <taxon>Mytilus</taxon>
    </lineage>
</organism>
<dbReference type="InterPro" id="IPR002181">
    <property type="entry name" value="Fibrinogen_a/b/g_C_dom"/>
</dbReference>
<evidence type="ECO:0000313" key="6">
    <source>
        <dbReference type="EMBL" id="CAC5392308.1"/>
    </source>
</evidence>
<sequence>MKRINSQGRQYSAGKALGDDLRDLILHELRESGAHFGNLIPKVIKRSFHCNGRNGSKALVEGQPVYGHSRKGTPCVEITRYDPHTNFTASLNLGITGVKYLIQNRYDGSVNFYKTWDQYKNGFGSLSGEFWIGNDNIHTLTYTNKYMLRVDLTDNSGDTRYAEYYIFRVSDEADKYRLIIGEYYGDAG</sequence>
<accession>A0A6J8C786</accession>
<dbReference type="EMBL" id="CACVKT020004943">
    <property type="protein sequence ID" value="CAC5392308.1"/>
    <property type="molecule type" value="Genomic_DNA"/>
</dbReference>
<dbReference type="GO" id="GO:0005577">
    <property type="term" value="C:fibrinogen complex"/>
    <property type="evidence" value="ECO:0007669"/>
    <property type="project" value="TreeGrafter"/>
</dbReference>
<keyword evidence="3" id="KW-1015">Disulfide bond</keyword>
<dbReference type="SMART" id="SM00186">
    <property type="entry name" value="FBG"/>
    <property type="match status" value="1"/>
</dbReference>
<comment type="subcellular location">
    <subcellularLocation>
        <location evidence="1">Secreted</location>
    </subcellularLocation>
</comment>
<dbReference type="InterPro" id="IPR036056">
    <property type="entry name" value="Fibrinogen-like_C"/>
</dbReference>
<keyword evidence="7" id="KW-1185">Reference proteome</keyword>
<dbReference type="PANTHER" id="PTHR47221:SF5">
    <property type="entry name" value="FIBRINOGEN C-TERMINAL DOMAIN-CONTAINING PROTEIN"/>
    <property type="match status" value="1"/>
</dbReference>
<dbReference type="InterPro" id="IPR014716">
    <property type="entry name" value="Fibrinogen_a/b/g_C_1"/>
</dbReference>
<dbReference type="SUPFAM" id="SSF56496">
    <property type="entry name" value="Fibrinogen C-terminal domain-like"/>
    <property type="match status" value="1"/>
</dbReference>
<dbReference type="GO" id="GO:0005201">
    <property type="term" value="F:extracellular matrix structural constituent"/>
    <property type="evidence" value="ECO:0007669"/>
    <property type="project" value="TreeGrafter"/>
</dbReference>
<feature type="domain" description="Fibrinogen C-terminal" evidence="5">
    <location>
        <begin position="66"/>
        <end position="188"/>
    </location>
</feature>
<evidence type="ECO:0000256" key="1">
    <source>
        <dbReference type="ARBA" id="ARBA00004613"/>
    </source>
</evidence>
<dbReference type="Gene3D" id="3.90.215.10">
    <property type="entry name" value="Gamma Fibrinogen, chain A, domain 1"/>
    <property type="match status" value="1"/>
</dbReference>
<dbReference type="AlphaFoldDB" id="A0A6J8C786"/>
<evidence type="ECO:0000313" key="7">
    <source>
        <dbReference type="Proteomes" id="UP000507470"/>
    </source>
</evidence>
<evidence type="ECO:0000259" key="5">
    <source>
        <dbReference type="PROSITE" id="PS51406"/>
    </source>
</evidence>
<dbReference type="InterPro" id="IPR037579">
    <property type="entry name" value="FIB_ANG-like"/>
</dbReference>
<keyword evidence="2" id="KW-0964">Secreted</keyword>
<keyword evidence="4" id="KW-0325">Glycoprotein</keyword>
<evidence type="ECO:0000256" key="3">
    <source>
        <dbReference type="ARBA" id="ARBA00023157"/>
    </source>
</evidence>
<proteinExistence type="predicted"/>
<protein>
    <recommendedName>
        <fullName evidence="5">Fibrinogen C-terminal domain-containing protein</fullName>
    </recommendedName>
</protein>
<evidence type="ECO:0000256" key="2">
    <source>
        <dbReference type="ARBA" id="ARBA00022525"/>
    </source>
</evidence>
<name>A0A6J8C786_MYTCO</name>
<gene>
    <name evidence="6" type="ORF">MCOR_27249</name>
</gene>
<dbReference type="Proteomes" id="UP000507470">
    <property type="component" value="Unassembled WGS sequence"/>
</dbReference>
<evidence type="ECO:0000256" key="4">
    <source>
        <dbReference type="ARBA" id="ARBA00023180"/>
    </source>
</evidence>
<dbReference type="GO" id="GO:0030674">
    <property type="term" value="F:protein-macromolecule adaptor activity"/>
    <property type="evidence" value="ECO:0007669"/>
    <property type="project" value="TreeGrafter"/>
</dbReference>
<reference evidence="6 7" key="1">
    <citation type="submission" date="2020-06" db="EMBL/GenBank/DDBJ databases">
        <authorList>
            <person name="Li R."/>
            <person name="Bekaert M."/>
        </authorList>
    </citation>
    <scope>NUCLEOTIDE SEQUENCE [LARGE SCALE GENOMIC DNA]</scope>
    <source>
        <strain evidence="7">wild</strain>
    </source>
</reference>
<dbReference type="PANTHER" id="PTHR47221">
    <property type="entry name" value="FIBRINOGEN ALPHA CHAIN"/>
    <property type="match status" value="1"/>
</dbReference>
<dbReference type="GO" id="GO:0034116">
    <property type="term" value="P:positive regulation of heterotypic cell-cell adhesion"/>
    <property type="evidence" value="ECO:0007669"/>
    <property type="project" value="TreeGrafter"/>
</dbReference>
<dbReference type="PROSITE" id="PS51406">
    <property type="entry name" value="FIBRINOGEN_C_2"/>
    <property type="match status" value="1"/>
</dbReference>